<dbReference type="Pfam" id="PF07883">
    <property type="entry name" value="Cupin_2"/>
    <property type="match status" value="1"/>
</dbReference>
<keyword evidence="1" id="KW-0732">Signal</keyword>
<sequence>MAGMKNLNRRDLCVALSAFAAMGSVSASAQAQAQAMPGEKVLSTPGAFPFDSLTPKKTENGVTRPVIQGVLPTGEAVELHETTLLPGHMPHPAHKHRHSEFMMIREGTIEFDNDGKKERVGPGGVIFAASGIMHGIKNVGDAPANYFVIAIGRESPMTPVEGTAR</sequence>
<dbReference type="InterPro" id="IPR014710">
    <property type="entry name" value="RmlC-like_jellyroll"/>
</dbReference>
<dbReference type="EMBL" id="RSDW01000001">
    <property type="protein sequence ID" value="RSL15817.1"/>
    <property type="molecule type" value="Genomic_DNA"/>
</dbReference>
<name>A0A3R9R1R9_9BACT</name>
<accession>A0A3R9R1R9</accession>
<dbReference type="AlphaFoldDB" id="A0A3R9R1R9"/>
<organism evidence="3 4">
    <name type="scientific">Edaphobacter aggregans</name>
    <dbReference type="NCBI Taxonomy" id="570835"/>
    <lineage>
        <taxon>Bacteria</taxon>
        <taxon>Pseudomonadati</taxon>
        <taxon>Acidobacteriota</taxon>
        <taxon>Terriglobia</taxon>
        <taxon>Terriglobales</taxon>
        <taxon>Acidobacteriaceae</taxon>
        <taxon>Edaphobacter</taxon>
    </lineage>
</organism>
<evidence type="ECO:0000313" key="3">
    <source>
        <dbReference type="EMBL" id="RSL15817.1"/>
    </source>
</evidence>
<comment type="caution">
    <text evidence="3">The sequence shown here is derived from an EMBL/GenBank/DDBJ whole genome shotgun (WGS) entry which is preliminary data.</text>
</comment>
<proteinExistence type="predicted"/>
<evidence type="ECO:0000313" key="4">
    <source>
        <dbReference type="Proteomes" id="UP000269669"/>
    </source>
</evidence>
<gene>
    <name evidence="3" type="ORF">EDE15_1322</name>
</gene>
<dbReference type="InterPro" id="IPR011051">
    <property type="entry name" value="RmlC_Cupin_sf"/>
</dbReference>
<protein>
    <submittedName>
        <fullName evidence="3">Cupin domain</fullName>
    </submittedName>
</protein>
<evidence type="ECO:0000259" key="2">
    <source>
        <dbReference type="Pfam" id="PF07883"/>
    </source>
</evidence>
<dbReference type="InterPro" id="IPR006311">
    <property type="entry name" value="TAT_signal"/>
</dbReference>
<feature type="domain" description="Cupin type-2" evidence="2">
    <location>
        <begin position="82"/>
        <end position="149"/>
    </location>
</feature>
<keyword evidence="4" id="KW-1185">Reference proteome</keyword>
<dbReference type="InterPro" id="IPR013096">
    <property type="entry name" value="Cupin_2"/>
</dbReference>
<dbReference type="SUPFAM" id="SSF51182">
    <property type="entry name" value="RmlC-like cupins"/>
    <property type="match status" value="1"/>
</dbReference>
<dbReference type="Gene3D" id="2.60.120.10">
    <property type="entry name" value="Jelly Rolls"/>
    <property type="match status" value="1"/>
</dbReference>
<reference evidence="3 4" key="1">
    <citation type="submission" date="2018-12" db="EMBL/GenBank/DDBJ databases">
        <title>Sequencing of bacterial isolates from soil warming experiment in Harvard Forest, Massachusetts, USA.</title>
        <authorList>
            <person name="Deangelis K."/>
        </authorList>
    </citation>
    <scope>NUCLEOTIDE SEQUENCE [LARGE SCALE GENOMIC DNA]</scope>
    <source>
        <strain evidence="3 4">EB153</strain>
    </source>
</reference>
<feature type="chain" id="PRO_5018530480" evidence="1">
    <location>
        <begin position="30"/>
        <end position="165"/>
    </location>
</feature>
<evidence type="ECO:0000256" key="1">
    <source>
        <dbReference type="SAM" id="SignalP"/>
    </source>
</evidence>
<feature type="signal peptide" evidence="1">
    <location>
        <begin position="1"/>
        <end position="29"/>
    </location>
</feature>
<dbReference type="Proteomes" id="UP000269669">
    <property type="component" value="Unassembled WGS sequence"/>
</dbReference>
<dbReference type="PROSITE" id="PS51318">
    <property type="entry name" value="TAT"/>
    <property type="match status" value="1"/>
</dbReference>